<protein>
    <submittedName>
        <fullName evidence="2">Glycosyl transferase</fullName>
    </submittedName>
</protein>
<evidence type="ECO:0000313" key="2">
    <source>
        <dbReference type="EMBL" id="GFF16757.1"/>
    </source>
</evidence>
<dbReference type="AlphaFoldDB" id="A0A5M3YVW7"/>
<name>A0A5M3YVW7_ASPTE</name>
<dbReference type="InterPro" id="IPR029044">
    <property type="entry name" value="Nucleotide-diphossugar_trans"/>
</dbReference>
<gene>
    <name evidence="2" type="ORF">ATEIFO6365_0006009400</name>
</gene>
<dbReference type="VEuPathDB" id="FungiDB:ATEG_02885"/>
<proteinExistence type="inferred from homology"/>
<dbReference type="PANTHER" id="PTHR46830">
    <property type="entry name" value="TRANSFERASE, PUTATIVE-RELATED"/>
    <property type="match status" value="1"/>
</dbReference>
<sequence length="370" mass="42020">MISARPLSLWKLLAAASVSAIIFFCLQPDLSFSSQLLRYSPSTTDNTPGAAIPNQVHYVYILKDPDADFSFQFKHFLSIYSVQYHWNPDAIYLHTNANRSAIERASEGKSGKWNRLIFNTPNFRVNYVEPPTIAGNGVPIDQMEHKSDFVRVSAVCDFGGVYIDFDAHPIRDIKFLRESGFNSVTGRQAGGEIMSGTFMAKKDALLLQMWRKEMHRVYDGGWTTHSNAALTRLGQRLVRLPGEVLIMEQDAFGPGSWTPPENIKLYGIHNDTESNLKPFTDRYSLPAYEEGISDRWDRPQDFPSWETDYSHTYIVHAFNPARNGNPVESFEHITPEYILARQSNFARVLYPVTRDMCEAGLVEIDDSYLG</sequence>
<comment type="caution">
    <text evidence="2">The sequence shown here is derived from an EMBL/GenBank/DDBJ whole genome shotgun (WGS) entry which is preliminary data.</text>
</comment>
<comment type="similarity">
    <text evidence="1">Belongs to the glycosyltransferase 32 family.</text>
</comment>
<organism evidence="2 3">
    <name type="scientific">Aspergillus terreus</name>
    <dbReference type="NCBI Taxonomy" id="33178"/>
    <lineage>
        <taxon>Eukaryota</taxon>
        <taxon>Fungi</taxon>
        <taxon>Dikarya</taxon>
        <taxon>Ascomycota</taxon>
        <taxon>Pezizomycotina</taxon>
        <taxon>Eurotiomycetes</taxon>
        <taxon>Eurotiomycetidae</taxon>
        <taxon>Eurotiales</taxon>
        <taxon>Aspergillaceae</taxon>
        <taxon>Aspergillus</taxon>
        <taxon>Aspergillus subgen. Circumdati</taxon>
    </lineage>
</organism>
<dbReference type="OrthoDB" id="409543at2759"/>
<dbReference type="GO" id="GO:1901135">
    <property type="term" value="P:carbohydrate derivative metabolic process"/>
    <property type="evidence" value="ECO:0007669"/>
    <property type="project" value="UniProtKB-ARBA"/>
</dbReference>
<keyword evidence="2" id="KW-0808">Transferase</keyword>
<accession>A0A5M3YVW7</accession>
<evidence type="ECO:0000256" key="1">
    <source>
        <dbReference type="ARBA" id="ARBA00009003"/>
    </source>
</evidence>
<dbReference type="Proteomes" id="UP000452235">
    <property type="component" value="Unassembled WGS sequence"/>
</dbReference>
<keyword evidence="3" id="KW-1185">Reference proteome</keyword>
<dbReference type="PANTHER" id="PTHR46830:SF2">
    <property type="entry name" value="ALPHA-1,4-N-ACETYLGLUCOSAMINYLTRANSFERASE"/>
    <property type="match status" value="1"/>
</dbReference>
<evidence type="ECO:0000313" key="3">
    <source>
        <dbReference type="Proteomes" id="UP000452235"/>
    </source>
</evidence>
<dbReference type="SUPFAM" id="SSF53448">
    <property type="entry name" value="Nucleotide-diphospho-sugar transferases"/>
    <property type="match status" value="1"/>
</dbReference>
<dbReference type="EMBL" id="BLJY01000006">
    <property type="protein sequence ID" value="GFF16757.1"/>
    <property type="molecule type" value="Genomic_DNA"/>
</dbReference>
<dbReference type="GO" id="GO:0016740">
    <property type="term" value="F:transferase activity"/>
    <property type="evidence" value="ECO:0007669"/>
    <property type="project" value="UniProtKB-KW"/>
</dbReference>
<reference evidence="2 3" key="1">
    <citation type="submission" date="2020-01" db="EMBL/GenBank/DDBJ databases">
        <title>Aspergillus terreus IFO 6365 whole genome shotgun sequence.</title>
        <authorList>
            <person name="Kanamasa S."/>
            <person name="Takahashi H."/>
        </authorList>
    </citation>
    <scope>NUCLEOTIDE SEQUENCE [LARGE SCALE GENOMIC DNA]</scope>
    <source>
        <strain evidence="2 3">IFO 6365</strain>
    </source>
</reference>
<dbReference type="InterPro" id="IPR007577">
    <property type="entry name" value="GlycoTrfase_DXD_sugar-bd_CS"/>
</dbReference>
<dbReference type="Pfam" id="PF04488">
    <property type="entry name" value="Gly_transf_sug"/>
    <property type="match status" value="1"/>
</dbReference>
<dbReference type="Gene3D" id="3.90.550.20">
    <property type="match status" value="1"/>
</dbReference>